<evidence type="ECO:0000256" key="3">
    <source>
        <dbReference type="RuleBase" id="RU003707"/>
    </source>
</evidence>
<proteinExistence type="inferred from homology"/>
<dbReference type="SUPFAM" id="SSF52096">
    <property type="entry name" value="ClpP/crotonase"/>
    <property type="match status" value="1"/>
</dbReference>
<dbReference type="EMBL" id="SDOX01000006">
    <property type="protein sequence ID" value="TFJ87025.1"/>
    <property type="molecule type" value="Genomic_DNA"/>
</dbReference>
<sequence length="303" mass="32134">MSLRLRQVHPSLLPARRFMCSSTSPHPQPPPLLITRHDLEGKPVAESSNKGVIVTLALNRPEARNALNKALVTALNNAVSSLAQDQIARVLLLTSSAPTKAFCAGADLKERANMSPSEVSSFVSSLRALMDGVENLPMPALAVLEGGAYGGGLELALACDMRVAGPKAEMGLTETSLAIIPGAGGTQRLPRLIGASRAKEMMFRATRIGASEAHRLGLVNAVATEEEEGGVKGLAARWCREIASNGPVAVRAAKQAVREGMEGSLAPGLEIERACYAKVIPTEDRLEGLRAFREKRKPMYAGK</sequence>
<dbReference type="FunFam" id="3.90.226.10:FF:000009">
    <property type="entry name" value="Carnitinyl-CoA dehydratase"/>
    <property type="match status" value="1"/>
</dbReference>
<evidence type="ECO:0000256" key="2">
    <source>
        <dbReference type="ARBA" id="ARBA00023239"/>
    </source>
</evidence>
<dbReference type="AlphaFoldDB" id="A0A4D9DC19"/>
<organism evidence="4 5">
    <name type="scientific">Nannochloropsis salina CCMP1776</name>
    <dbReference type="NCBI Taxonomy" id="1027361"/>
    <lineage>
        <taxon>Eukaryota</taxon>
        <taxon>Sar</taxon>
        <taxon>Stramenopiles</taxon>
        <taxon>Ochrophyta</taxon>
        <taxon>Eustigmatophyceae</taxon>
        <taxon>Eustigmatales</taxon>
        <taxon>Monodopsidaceae</taxon>
        <taxon>Microchloropsis</taxon>
        <taxon>Microchloropsis salina</taxon>
    </lineage>
</organism>
<dbReference type="PROSITE" id="PS00166">
    <property type="entry name" value="ENOYL_COA_HYDRATASE"/>
    <property type="match status" value="1"/>
</dbReference>
<protein>
    <recommendedName>
        <fullName evidence="6">Enoyl-CoA hydratase</fullName>
    </recommendedName>
</protein>
<dbReference type="OrthoDB" id="410701at2759"/>
<dbReference type="CDD" id="cd06558">
    <property type="entry name" value="crotonase-like"/>
    <property type="match status" value="1"/>
</dbReference>
<dbReference type="Pfam" id="PF00378">
    <property type="entry name" value="ECH_1"/>
    <property type="match status" value="1"/>
</dbReference>
<dbReference type="GO" id="GO:0016836">
    <property type="term" value="F:hydro-lyase activity"/>
    <property type="evidence" value="ECO:0007669"/>
    <property type="project" value="UniProtKB-ARBA"/>
</dbReference>
<dbReference type="InterPro" id="IPR018376">
    <property type="entry name" value="Enoyl-CoA_hyd/isom_CS"/>
</dbReference>
<dbReference type="GO" id="GO:0006635">
    <property type="term" value="P:fatty acid beta-oxidation"/>
    <property type="evidence" value="ECO:0007669"/>
    <property type="project" value="TreeGrafter"/>
</dbReference>
<dbReference type="InterPro" id="IPR014748">
    <property type="entry name" value="Enoyl-CoA_hydra_C"/>
</dbReference>
<reference evidence="4 5" key="1">
    <citation type="submission" date="2019-01" db="EMBL/GenBank/DDBJ databases">
        <title>Nuclear Genome Assembly of the Microalgal Biofuel strain Nannochloropsis salina CCMP1776.</title>
        <authorList>
            <person name="Hovde B."/>
        </authorList>
    </citation>
    <scope>NUCLEOTIDE SEQUENCE [LARGE SCALE GENOMIC DNA]</scope>
    <source>
        <strain evidence="4 5">CCMP1776</strain>
    </source>
</reference>
<dbReference type="FunFam" id="1.10.12.10:FF:000001">
    <property type="entry name" value="Probable enoyl-CoA hydratase, mitochondrial"/>
    <property type="match status" value="1"/>
</dbReference>
<dbReference type="Gene3D" id="3.90.226.10">
    <property type="entry name" value="2-enoyl-CoA Hydratase, Chain A, domain 1"/>
    <property type="match status" value="1"/>
</dbReference>
<evidence type="ECO:0008006" key="6">
    <source>
        <dbReference type="Google" id="ProtNLM"/>
    </source>
</evidence>
<dbReference type="Gene3D" id="1.10.12.10">
    <property type="entry name" value="Lyase 2-enoyl-coa Hydratase, Chain A, domain 2"/>
    <property type="match status" value="1"/>
</dbReference>
<evidence type="ECO:0000313" key="4">
    <source>
        <dbReference type="EMBL" id="TFJ87025.1"/>
    </source>
</evidence>
<keyword evidence="5" id="KW-1185">Reference proteome</keyword>
<evidence type="ECO:0000256" key="1">
    <source>
        <dbReference type="ARBA" id="ARBA00005254"/>
    </source>
</evidence>
<keyword evidence="2" id="KW-0456">Lyase</keyword>
<accession>A0A4D9DC19</accession>
<dbReference type="InterPro" id="IPR001753">
    <property type="entry name" value="Enoyl-CoA_hydra/iso"/>
</dbReference>
<dbReference type="PANTHER" id="PTHR11941">
    <property type="entry name" value="ENOYL-COA HYDRATASE-RELATED"/>
    <property type="match status" value="1"/>
</dbReference>
<name>A0A4D9DC19_9STRA</name>
<comment type="caution">
    <text evidence="4">The sequence shown here is derived from an EMBL/GenBank/DDBJ whole genome shotgun (WGS) entry which is preliminary data.</text>
</comment>
<evidence type="ECO:0000313" key="5">
    <source>
        <dbReference type="Proteomes" id="UP000355283"/>
    </source>
</evidence>
<dbReference type="GO" id="GO:0005739">
    <property type="term" value="C:mitochondrion"/>
    <property type="evidence" value="ECO:0007669"/>
    <property type="project" value="TreeGrafter"/>
</dbReference>
<dbReference type="InterPro" id="IPR029045">
    <property type="entry name" value="ClpP/crotonase-like_dom_sf"/>
</dbReference>
<dbReference type="PANTHER" id="PTHR11941:SF171">
    <property type="entry name" value="SD19268P"/>
    <property type="match status" value="1"/>
</dbReference>
<dbReference type="Proteomes" id="UP000355283">
    <property type="component" value="Unassembled WGS sequence"/>
</dbReference>
<gene>
    <name evidence="4" type="ORF">NSK_001359</name>
</gene>
<comment type="similarity">
    <text evidence="1 3">Belongs to the enoyl-CoA hydratase/isomerase family.</text>
</comment>